<evidence type="ECO:0000259" key="4">
    <source>
        <dbReference type="Pfam" id="PF00125"/>
    </source>
</evidence>
<evidence type="ECO:0000256" key="2">
    <source>
        <dbReference type="ARBA" id="ARBA00006846"/>
    </source>
</evidence>
<dbReference type="SMART" id="SM00427">
    <property type="entry name" value="H2B"/>
    <property type="match status" value="1"/>
</dbReference>
<proteinExistence type="inferred from homology"/>
<reference evidence="5 6" key="1">
    <citation type="submission" date="2024-09" db="EMBL/GenBank/DDBJ databases">
        <title>Chromosome-scale assembly of Riccia fluitans.</title>
        <authorList>
            <person name="Paukszto L."/>
            <person name="Sawicki J."/>
            <person name="Karawczyk K."/>
            <person name="Piernik-Szablinska J."/>
            <person name="Szczecinska M."/>
            <person name="Mazdziarz M."/>
        </authorList>
    </citation>
    <scope>NUCLEOTIDE SEQUENCE [LARGE SCALE GENOMIC DNA]</scope>
    <source>
        <strain evidence="5">Rf_01</strain>
        <tissue evidence="5">Aerial parts of the thallus</tissue>
    </source>
</reference>
<comment type="function">
    <text evidence="1">Core component of nucleosome. Nucleosomes wrap and compact DNA into chromatin, limiting DNA accessibility to the cellular machineries which require DNA as a template. Histones thereby play a central role in transcription regulation, DNA repair, DNA replication and chromosomal stability. DNA accessibility is regulated via a complex set of post-translational modifications of histones, also called histone code, and nucleosome remodeling.</text>
</comment>
<evidence type="ECO:0000313" key="6">
    <source>
        <dbReference type="Proteomes" id="UP001605036"/>
    </source>
</evidence>
<dbReference type="PRINTS" id="PR00621">
    <property type="entry name" value="HISTONEH2B"/>
</dbReference>
<feature type="region of interest" description="Disordered" evidence="3">
    <location>
        <begin position="1"/>
        <end position="23"/>
    </location>
</feature>
<dbReference type="Pfam" id="PF00125">
    <property type="entry name" value="Histone"/>
    <property type="match status" value="1"/>
</dbReference>
<sequence>MVPSPNAASSSRRGFEQEDVESPSRVAWIPQKYKCYKNYIFRIMKSMDPELRISNQAMEVMNGLIQDHIHKIAQEAATVAERNKQPFIDVREIRTAVRLTLPGDLGKHAVSLGDKAWHQLMNSED</sequence>
<accession>A0ABD1Y612</accession>
<name>A0ABD1Y612_9MARC</name>
<organism evidence="5 6">
    <name type="scientific">Riccia fluitans</name>
    <dbReference type="NCBI Taxonomy" id="41844"/>
    <lineage>
        <taxon>Eukaryota</taxon>
        <taxon>Viridiplantae</taxon>
        <taxon>Streptophyta</taxon>
        <taxon>Embryophyta</taxon>
        <taxon>Marchantiophyta</taxon>
        <taxon>Marchantiopsida</taxon>
        <taxon>Marchantiidae</taxon>
        <taxon>Marchantiales</taxon>
        <taxon>Ricciaceae</taxon>
        <taxon>Riccia</taxon>
    </lineage>
</organism>
<dbReference type="InterPro" id="IPR007125">
    <property type="entry name" value="H2A/H2B/H3"/>
</dbReference>
<dbReference type="InterPro" id="IPR000558">
    <property type="entry name" value="Histone_H2B"/>
</dbReference>
<gene>
    <name evidence="5" type="ORF">R1flu_002411</name>
</gene>
<dbReference type="AlphaFoldDB" id="A0ABD1Y612"/>
<comment type="caution">
    <text evidence="5">The sequence shown here is derived from an EMBL/GenBank/DDBJ whole genome shotgun (WGS) entry which is preliminary data.</text>
</comment>
<evidence type="ECO:0000256" key="3">
    <source>
        <dbReference type="SAM" id="MobiDB-lite"/>
    </source>
</evidence>
<evidence type="ECO:0000256" key="1">
    <source>
        <dbReference type="ARBA" id="ARBA00002001"/>
    </source>
</evidence>
<feature type="domain" description="Core Histone H2A/H2B/H3" evidence="4">
    <location>
        <begin position="33"/>
        <end position="99"/>
    </location>
</feature>
<dbReference type="Gene3D" id="1.10.20.10">
    <property type="entry name" value="Histone, subunit A"/>
    <property type="match status" value="1"/>
</dbReference>
<protein>
    <recommendedName>
        <fullName evidence="4">Core Histone H2A/H2B/H3 domain-containing protein</fullName>
    </recommendedName>
</protein>
<comment type="similarity">
    <text evidence="2">Belongs to the histone H2B family.</text>
</comment>
<dbReference type="SUPFAM" id="SSF47113">
    <property type="entry name" value="Histone-fold"/>
    <property type="match status" value="1"/>
</dbReference>
<evidence type="ECO:0000313" key="5">
    <source>
        <dbReference type="EMBL" id="KAL2622206.1"/>
    </source>
</evidence>
<dbReference type="Proteomes" id="UP001605036">
    <property type="component" value="Unassembled WGS sequence"/>
</dbReference>
<dbReference type="PANTHER" id="PTHR23428">
    <property type="entry name" value="HISTONE H2B"/>
    <property type="match status" value="1"/>
</dbReference>
<dbReference type="InterPro" id="IPR009072">
    <property type="entry name" value="Histone-fold"/>
</dbReference>
<keyword evidence="6" id="KW-1185">Reference proteome</keyword>
<dbReference type="CDD" id="cd22910">
    <property type="entry name" value="HFD_H2B"/>
    <property type="match status" value="1"/>
</dbReference>
<feature type="compositionally biased region" description="Polar residues" evidence="3">
    <location>
        <begin position="1"/>
        <end position="12"/>
    </location>
</feature>
<dbReference type="EMBL" id="JBHFFA010000006">
    <property type="protein sequence ID" value="KAL2622206.1"/>
    <property type="molecule type" value="Genomic_DNA"/>
</dbReference>